<evidence type="ECO:0000256" key="1">
    <source>
        <dbReference type="ARBA" id="ARBA00004167"/>
    </source>
</evidence>
<dbReference type="PANTHER" id="PTHR32285">
    <property type="entry name" value="PROTEIN TRICHOME BIREFRINGENCE-LIKE 9-RELATED"/>
    <property type="match status" value="1"/>
</dbReference>
<dbReference type="GO" id="GO:0016413">
    <property type="term" value="F:O-acetyltransferase activity"/>
    <property type="evidence" value="ECO:0007669"/>
    <property type="project" value="InterPro"/>
</dbReference>
<dbReference type="InterPro" id="IPR025846">
    <property type="entry name" value="TBL_N"/>
</dbReference>
<accession>A0A9Q1MIS7</accession>
<keyword evidence="11" id="KW-1185">Reference proteome</keyword>
<feature type="chain" id="PRO_5040256199" description="Trichome birefringence-like N-terminal domain-containing protein" evidence="7">
    <location>
        <begin position="29"/>
        <end position="358"/>
    </location>
</feature>
<comment type="subcellular location">
    <subcellularLocation>
        <location evidence="1">Membrane</location>
        <topology evidence="1">Single-pass membrane protein</topology>
    </subcellularLocation>
</comment>
<evidence type="ECO:0000256" key="5">
    <source>
        <dbReference type="ARBA" id="ARBA00022989"/>
    </source>
</evidence>
<keyword evidence="6" id="KW-0472">Membrane</keyword>
<dbReference type="OrthoDB" id="630188at2759"/>
<keyword evidence="5" id="KW-1133">Transmembrane helix</keyword>
<proteinExistence type="inferred from homology"/>
<keyword evidence="4" id="KW-0735">Signal-anchor</keyword>
<evidence type="ECO:0000259" key="9">
    <source>
        <dbReference type="Pfam" id="PF14416"/>
    </source>
</evidence>
<comment type="caution">
    <text evidence="10">The sequence shown here is derived from an EMBL/GenBank/DDBJ whole genome shotgun (WGS) entry which is preliminary data.</text>
</comment>
<gene>
    <name evidence="10" type="ORF">K7X08_027198</name>
</gene>
<dbReference type="EMBL" id="JAJAGQ010000006">
    <property type="protein sequence ID" value="KAJ8561008.1"/>
    <property type="molecule type" value="Genomic_DNA"/>
</dbReference>
<evidence type="ECO:0000256" key="6">
    <source>
        <dbReference type="ARBA" id="ARBA00023136"/>
    </source>
</evidence>
<reference evidence="11" key="1">
    <citation type="journal article" date="2023" name="Proc. Natl. Acad. Sci. U.S.A.">
        <title>Genomic and structural basis for evolution of tropane alkaloid biosynthesis.</title>
        <authorList>
            <person name="Wanga Y.-J."/>
            <person name="Taina T."/>
            <person name="Yua J.-Y."/>
            <person name="Lia J."/>
            <person name="Xua B."/>
            <person name="Chenc J."/>
            <person name="D'Auriad J.C."/>
            <person name="Huanga J.-P."/>
            <person name="Huanga S.-X."/>
        </authorList>
    </citation>
    <scope>NUCLEOTIDE SEQUENCE [LARGE SCALE GENOMIC DNA]</scope>
    <source>
        <strain evidence="11">cv. KIB-2019</strain>
    </source>
</reference>
<evidence type="ECO:0000313" key="10">
    <source>
        <dbReference type="EMBL" id="KAJ8561008.1"/>
    </source>
</evidence>
<sequence>MGFQVGWNFFIVFIGIFVLLFHHSNANANPIYNPKQSCNFFEGSWVEDETYPLYNSTQCPFIEHEFNCQRNGRPDQDYLKYRWQPHGCSLKRFDGRAFLQKFKGKSIMFVGDSLSRNQWQSLVCLLYTSLPKTKYNATRVGDVSIFTFLDFEIDVMLDRSVYLVDVVREEKGRILKLDSIEGGKLWKGIDMLIFNTWHWWNRRGAAQPWDFIEIGGQYYKDMDRVVAFERALYTWAKWIDTNINPAKTTVFFQGISPSHYNGTDWDQPGVKTCLGQIQPVSGSTYPGGLPPALTVLKKVLATIKNPVTLLDVTNLCLLRKDGHPSIYGLGGTGMDCSHWCLAGVPDIWNEIFYNFIIT</sequence>
<organism evidence="10 11">
    <name type="scientific">Anisodus acutangulus</name>
    <dbReference type="NCBI Taxonomy" id="402998"/>
    <lineage>
        <taxon>Eukaryota</taxon>
        <taxon>Viridiplantae</taxon>
        <taxon>Streptophyta</taxon>
        <taxon>Embryophyta</taxon>
        <taxon>Tracheophyta</taxon>
        <taxon>Spermatophyta</taxon>
        <taxon>Magnoliopsida</taxon>
        <taxon>eudicotyledons</taxon>
        <taxon>Gunneridae</taxon>
        <taxon>Pentapetalae</taxon>
        <taxon>asterids</taxon>
        <taxon>lamiids</taxon>
        <taxon>Solanales</taxon>
        <taxon>Solanaceae</taxon>
        <taxon>Solanoideae</taxon>
        <taxon>Hyoscyameae</taxon>
        <taxon>Anisodus</taxon>
    </lineage>
</organism>
<evidence type="ECO:0008006" key="12">
    <source>
        <dbReference type="Google" id="ProtNLM"/>
    </source>
</evidence>
<evidence type="ECO:0000313" key="11">
    <source>
        <dbReference type="Proteomes" id="UP001152561"/>
    </source>
</evidence>
<comment type="similarity">
    <text evidence="2">Belongs to the PC-esterase family. TBL subfamily.</text>
</comment>
<dbReference type="Proteomes" id="UP001152561">
    <property type="component" value="Unassembled WGS sequence"/>
</dbReference>
<evidence type="ECO:0000256" key="2">
    <source>
        <dbReference type="ARBA" id="ARBA00007727"/>
    </source>
</evidence>
<feature type="signal peptide" evidence="7">
    <location>
        <begin position="1"/>
        <end position="28"/>
    </location>
</feature>
<feature type="domain" description="Trichome birefringence-like N-terminal" evidence="9">
    <location>
        <begin position="36"/>
        <end position="89"/>
    </location>
</feature>
<evidence type="ECO:0000256" key="3">
    <source>
        <dbReference type="ARBA" id="ARBA00022692"/>
    </source>
</evidence>
<dbReference type="PANTHER" id="PTHR32285:SF323">
    <property type="entry name" value="PROTEIN TRICHOME BIREFRINGENCE-LIKE 41 ISOFORM X1"/>
    <property type="match status" value="1"/>
</dbReference>
<dbReference type="GO" id="GO:0016020">
    <property type="term" value="C:membrane"/>
    <property type="evidence" value="ECO:0007669"/>
    <property type="project" value="UniProtKB-SubCell"/>
</dbReference>
<protein>
    <recommendedName>
        <fullName evidence="12">Trichome birefringence-like N-terminal domain-containing protein</fullName>
    </recommendedName>
</protein>
<dbReference type="Pfam" id="PF14416">
    <property type="entry name" value="PMR5N"/>
    <property type="match status" value="1"/>
</dbReference>
<name>A0A9Q1MIS7_9SOLA</name>
<evidence type="ECO:0000256" key="4">
    <source>
        <dbReference type="ARBA" id="ARBA00022968"/>
    </source>
</evidence>
<keyword evidence="3" id="KW-0812">Transmembrane</keyword>
<dbReference type="Pfam" id="PF13839">
    <property type="entry name" value="PC-Esterase"/>
    <property type="match status" value="1"/>
</dbReference>
<keyword evidence="7" id="KW-0732">Signal</keyword>
<dbReference type="InterPro" id="IPR026057">
    <property type="entry name" value="TBL_C"/>
</dbReference>
<evidence type="ECO:0000256" key="7">
    <source>
        <dbReference type="SAM" id="SignalP"/>
    </source>
</evidence>
<dbReference type="InterPro" id="IPR029962">
    <property type="entry name" value="TBL"/>
</dbReference>
<evidence type="ECO:0000259" key="8">
    <source>
        <dbReference type="Pfam" id="PF13839"/>
    </source>
</evidence>
<dbReference type="AlphaFoldDB" id="A0A9Q1MIS7"/>
<feature type="domain" description="Trichome birefringence-like C-terminal" evidence="8">
    <location>
        <begin position="90"/>
        <end position="354"/>
    </location>
</feature>
<dbReference type="GO" id="GO:0005794">
    <property type="term" value="C:Golgi apparatus"/>
    <property type="evidence" value="ECO:0007669"/>
    <property type="project" value="TreeGrafter"/>
</dbReference>